<keyword evidence="4" id="KW-1185">Reference proteome</keyword>
<gene>
    <name evidence="3" type="ORF">A1s21155_00250</name>
</gene>
<evidence type="ECO:0000256" key="2">
    <source>
        <dbReference type="ARBA" id="ARBA00023002"/>
    </source>
</evidence>
<keyword evidence="2" id="KW-0560">Oxidoreductase</keyword>
<proteinExistence type="inferred from homology"/>
<dbReference type="RefSeq" id="WP_095695896.1">
    <property type="nucleotide sequence ID" value="NZ_CP016770.1"/>
</dbReference>
<dbReference type="FunFam" id="3.40.50.720:FF:000084">
    <property type="entry name" value="Short-chain dehydrogenase reductase"/>
    <property type="match status" value="1"/>
</dbReference>
<evidence type="ECO:0000313" key="3">
    <source>
        <dbReference type="EMBL" id="ASY11455.1"/>
    </source>
</evidence>
<dbReference type="EMBL" id="CP016770">
    <property type="protein sequence ID" value="ASY11455.1"/>
    <property type="molecule type" value="Genomic_DNA"/>
</dbReference>
<dbReference type="SUPFAM" id="SSF51735">
    <property type="entry name" value="NAD(P)-binding Rossmann-fold domains"/>
    <property type="match status" value="1"/>
</dbReference>
<dbReference type="KEGG" id="plak:A1s21155_00250"/>
<dbReference type="PRINTS" id="PR00081">
    <property type="entry name" value="GDHRDH"/>
</dbReference>
<dbReference type="InterPro" id="IPR002347">
    <property type="entry name" value="SDR_fam"/>
</dbReference>
<evidence type="ECO:0000256" key="1">
    <source>
        <dbReference type="ARBA" id="ARBA00006484"/>
    </source>
</evidence>
<name>A0AAC9YS61_9ACTN</name>
<evidence type="ECO:0000313" key="4">
    <source>
        <dbReference type="Proteomes" id="UP000217216"/>
    </source>
</evidence>
<protein>
    <submittedName>
        <fullName evidence="3">Classical SDR family protein</fullName>
    </submittedName>
</protein>
<dbReference type="PRINTS" id="PR00080">
    <property type="entry name" value="SDRFAMILY"/>
</dbReference>
<reference evidence="3 4" key="1">
    <citation type="submission" date="2016-07" db="EMBL/GenBank/DDBJ databases">
        <title>High microdiversification within the ubiquitous acI lineage of Actinobacteria.</title>
        <authorList>
            <person name="Neuenschwander S.M."/>
            <person name="Salcher M."/>
            <person name="Ghai R."/>
            <person name="Pernthaler J."/>
        </authorList>
    </citation>
    <scope>NUCLEOTIDE SEQUENCE [LARGE SCALE GENOMIC DNA]</scope>
    <source>
        <strain evidence="3">MMS-21-155</strain>
    </source>
</reference>
<dbReference type="AlphaFoldDB" id="A0AAC9YS61"/>
<dbReference type="Gene3D" id="3.40.50.720">
    <property type="entry name" value="NAD(P)-binding Rossmann-like Domain"/>
    <property type="match status" value="1"/>
</dbReference>
<dbReference type="InterPro" id="IPR036291">
    <property type="entry name" value="NAD(P)-bd_dom_sf"/>
</dbReference>
<accession>A0AAC9YS61</accession>
<comment type="similarity">
    <text evidence="1">Belongs to the short-chain dehydrogenases/reductases (SDR) family.</text>
</comment>
<dbReference type="GeneID" id="300656574"/>
<dbReference type="Proteomes" id="UP000217216">
    <property type="component" value="Chromosome"/>
</dbReference>
<dbReference type="InterPro" id="IPR020904">
    <property type="entry name" value="Sc_DH/Rdtase_CS"/>
</dbReference>
<dbReference type="PANTHER" id="PTHR42760:SF115">
    <property type="entry name" value="3-OXOACYL-[ACYL-CARRIER-PROTEIN] REDUCTASE FABG"/>
    <property type="match status" value="1"/>
</dbReference>
<organism evidence="3 4">
    <name type="scientific">Candidatus Planktophila dulcis</name>
    <dbReference type="NCBI Taxonomy" id="1884914"/>
    <lineage>
        <taxon>Bacteria</taxon>
        <taxon>Bacillati</taxon>
        <taxon>Actinomycetota</taxon>
        <taxon>Actinomycetes</taxon>
        <taxon>Candidatus Nanopelagicales</taxon>
        <taxon>Candidatus Nanopelagicaceae</taxon>
        <taxon>Candidatus Planktophila</taxon>
    </lineage>
</organism>
<sequence>MKLFSLENNVAVVIGAGGHICSALARGFAESGAKVAVCDLRLEKAVAVAESINSVYPNSADAFEVDASSKDSLLTLLNGVQASLGPIDIALNGAGTNSPKPFLEISTEDWNSIFQTQLIATMLGCQVFGEHMLNKGSGSIINISSASADPGLSKAFAYSAAKAGIRNLTQNLGREWGKSGVRVNAIRPGFFPTEWNRKNFITPERESAILGHTPMGRFGEPDELIGAAVFLASSASNFVTGSELIVDGGFSAMTI</sequence>
<dbReference type="PROSITE" id="PS00061">
    <property type="entry name" value="ADH_SHORT"/>
    <property type="match status" value="1"/>
</dbReference>
<dbReference type="PANTHER" id="PTHR42760">
    <property type="entry name" value="SHORT-CHAIN DEHYDROGENASES/REDUCTASES FAMILY MEMBER"/>
    <property type="match status" value="1"/>
</dbReference>
<dbReference type="GO" id="GO:0016616">
    <property type="term" value="F:oxidoreductase activity, acting on the CH-OH group of donors, NAD or NADP as acceptor"/>
    <property type="evidence" value="ECO:0007669"/>
    <property type="project" value="TreeGrafter"/>
</dbReference>
<dbReference type="Pfam" id="PF13561">
    <property type="entry name" value="adh_short_C2"/>
    <property type="match status" value="1"/>
</dbReference>